<sequence length="263" mass="27833">MAARERVPVASGALGAADWQSRPSRGAESRDPTPASGLRTTAERPLALRRESGGEKSTGAAPTGEHDDPEEREPGRGRCGGEAAARRQHTHPERSRRFAAPRRARSLRLLLHPEMLTATFTEVPKDVTVQEGEDIEMPCAFRARGATSYSLEIQWWFVKAAPRELLPELVLSAPGARSKPGRSQDKSLPPPGSPGVPQAAASTTHTATSTTTVAAAASSSASPSPGQAVLRRQRHGSGSGPHHTADPRLALALLALLSLLWGP</sequence>
<feature type="compositionally biased region" description="Low complexity" evidence="4">
    <location>
        <begin position="199"/>
        <end position="224"/>
    </location>
</feature>
<evidence type="ECO:0000259" key="5">
    <source>
        <dbReference type="PROSITE" id="PS50835"/>
    </source>
</evidence>
<dbReference type="CTD" id="342865"/>
<dbReference type="FunCoup" id="A0A1S3FYH3">
    <property type="interactions" value="170"/>
</dbReference>
<evidence type="ECO:0000256" key="2">
    <source>
        <dbReference type="ARBA" id="ARBA00023157"/>
    </source>
</evidence>
<dbReference type="PANTHER" id="PTHR12207:SF27">
    <property type="entry name" value="V-SET AND TRANSMEMBRANE DOMAIN-CONTAINING PROTEIN 2B"/>
    <property type="match status" value="1"/>
</dbReference>
<gene>
    <name evidence="7" type="primary">Vstm2b</name>
</gene>
<feature type="domain" description="Ig-like" evidence="5">
    <location>
        <begin position="113"/>
        <end position="155"/>
    </location>
</feature>
<dbReference type="InterPro" id="IPR007110">
    <property type="entry name" value="Ig-like_dom"/>
</dbReference>
<keyword evidence="7" id="KW-0812">Transmembrane</keyword>
<dbReference type="GeneID" id="105993020"/>
<dbReference type="KEGG" id="dord:105993020"/>
<feature type="region of interest" description="Disordered" evidence="4">
    <location>
        <begin position="174"/>
        <end position="245"/>
    </location>
</feature>
<evidence type="ECO:0000313" key="7">
    <source>
        <dbReference type="RefSeq" id="XP_012881606.1"/>
    </source>
</evidence>
<dbReference type="GO" id="GO:0016020">
    <property type="term" value="C:membrane"/>
    <property type="evidence" value="ECO:0007669"/>
    <property type="project" value="TreeGrafter"/>
</dbReference>
<dbReference type="OrthoDB" id="9942060at2759"/>
<accession>A0A1S3FYH3</accession>
<keyword evidence="7" id="KW-0472">Membrane</keyword>
<dbReference type="PROSITE" id="PS50835">
    <property type="entry name" value="IG_LIKE"/>
    <property type="match status" value="1"/>
</dbReference>
<keyword evidence="3" id="KW-0393">Immunoglobulin domain</keyword>
<proteinExistence type="predicted"/>
<keyword evidence="1" id="KW-0732">Signal</keyword>
<evidence type="ECO:0000256" key="1">
    <source>
        <dbReference type="ARBA" id="ARBA00022729"/>
    </source>
</evidence>
<dbReference type="PANTHER" id="PTHR12207">
    <property type="entry name" value="V-SET AND TRANSMEMBRANE DOMAIN-CONTAINING PROTEIN"/>
    <property type="match status" value="1"/>
</dbReference>
<dbReference type="Proteomes" id="UP000081671">
    <property type="component" value="Unplaced"/>
</dbReference>
<dbReference type="InterPro" id="IPR036179">
    <property type="entry name" value="Ig-like_dom_sf"/>
</dbReference>
<evidence type="ECO:0000313" key="6">
    <source>
        <dbReference type="Proteomes" id="UP000081671"/>
    </source>
</evidence>
<dbReference type="InterPro" id="IPR013783">
    <property type="entry name" value="Ig-like_fold"/>
</dbReference>
<keyword evidence="2" id="KW-1015">Disulfide bond</keyword>
<protein>
    <submittedName>
        <fullName evidence="7">V-set and transmembrane domain-containing protein 2B</fullName>
    </submittedName>
</protein>
<reference evidence="7" key="1">
    <citation type="submission" date="2025-08" db="UniProtKB">
        <authorList>
            <consortium name="RefSeq"/>
        </authorList>
    </citation>
    <scope>IDENTIFICATION</scope>
    <source>
        <tissue evidence="7">Kidney</tissue>
    </source>
</reference>
<organism evidence="6 7">
    <name type="scientific">Dipodomys ordii</name>
    <name type="common">Ord's kangaroo rat</name>
    <dbReference type="NCBI Taxonomy" id="10020"/>
    <lineage>
        <taxon>Eukaryota</taxon>
        <taxon>Metazoa</taxon>
        <taxon>Chordata</taxon>
        <taxon>Craniata</taxon>
        <taxon>Vertebrata</taxon>
        <taxon>Euteleostomi</taxon>
        <taxon>Mammalia</taxon>
        <taxon>Eutheria</taxon>
        <taxon>Euarchontoglires</taxon>
        <taxon>Glires</taxon>
        <taxon>Rodentia</taxon>
        <taxon>Castorimorpha</taxon>
        <taxon>Heteromyidae</taxon>
        <taxon>Dipodomyinae</taxon>
        <taxon>Dipodomys</taxon>
    </lineage>
</organism>
<dbReference type="InterPro" id="IPR051102">
    <property type="entry name" value="IgSF_V-set/TM_domain"/>
</dbReference>
<dbReference type="RefSeq" id="XP_012881606.1">
    <property type="nucleotide sequence ID" value="XM_013026152.1"/>
</dbReference>
<evidence type="ECO:0000256" key="4">
    <source>
        <dbReference type="SAM" id="MobiDB-lite"/>
    </source>
</evidence>
<dbReference type="InParanoid" id="A0A1S3FYH3"/>
<evidence type="ECO:0000256" key="3">
    <source>
        <dbReference type="ARBA" id="ARBA00023319"/>
    </source>
</evidence>
<dbReference type="Gene3D" id="2.60.40.10">
    <property type="entry name" value="Immunoglobulins"/>
    <property type="match status" value="1"/>
</dbReference>
<keyword evidence="6" id="KW-1185">Reference proteome</keyword>
<feature type="region of interest" description="Disordered" evidence="4">
    <location>
        <begin position="1"/>
        <end position="101"/>
    </location>
</feature>
<dbReference type="SUPFAM" id="SSF48726">
    <property type="entry name" value="Immunoglobulin"/>
    <property type="match status" value="1"/>
</dbReference>
<dbReference type="AlphaFoldDB" id="A0A1S3FYH3"/>
<name>A0A1S3FYH3_DIPOR</name>